<comment type="caution">
    <text evidence="1">The sequence shown here is derived from an EMBL/GenBank/DDBJ whole genome shotgun (WGS) entry which is preliminary data.</text>
</comment>
<evidence type="ECO:0000313" key="1">
    <source>
        <dbReference type="EMBL" id="GIY58503.1"/>
    </source>
</evidence>
<accession>A0AAV4UL52</accession>
<dbReference type="Proteomes" id="UP001054945">
    <property type="component" value="Unassembled WGS sequence"/>
</dbReference>
<dbReference type="AlphaFoldDB" id="A0AAV4UL52"/>
<dbReference type="EMBL" id="BPLR01013071">
    <property type="protein sequence ID" value="GIY58503.1"/>
    <property type="molecule type" value="Genomic_DNA"/>
</dbReference>
<keyword evidence="2" id="KW-1185">Reference proteome</keyword>
<gene>
    <name evidence="1" type="ORF">CEXT_319521</name>
</gene>
<sequence>MHLRNKFILPTLLPPAVIIVRQTPSHLSRLICHFLRKFLFLSSGGVKEVSSGGSGNSGKNSLIWKSLCNQSMKPNFHLRLKALIEEECNLEKLNSVSDIFSLSLSLSLFQPSFFSF</sequence>
<name>A0AAV4UL52_CAEEX</name>
<organism evidence="1 2">
    <name type="scientific">Caerostris extrusa</name>
    <name type="common">Bark spider</name>
    <name type="synonym">Caerostris bankana</name>
    <dbReference type="NCBI Taxonomy" id="172846"/>
    <lineage>
        <taxon>Eukaryota</taxon>
        <taxon>Metazoa</taxon>
        <taxon>Ecdysozoa</taxon>
        <taxon>Arthropoda</taxon>
        <taxon>Chelicerata</taxon>
        <taxon>Arachnida</taxon>
        <taxon>Araneae</taxon>
        <taxon>Araneomorphae</taxon>
        <taxon>Entelegynae</taxon>
        <taxon>Araneoidea</taxon>
        <taxon>Araneidae</taxon>
        <taxon>Caerostris</taxon>
    </lineage>
</organism>
<proteinExistence type="predicted"/>
<reference evidence="1 2" key="1">
    <citation type="submission" date="2021-06" db="EMBL/GenBank/DDBJ databases">
        <title>Caerostris extrusa draft genome.</title>
        <authorList>
            <person name="Kono N."/>
            <person name="Arakawa K."/>
        </authorList>
    </citation>
    <scope>NUCLEOTIDE SEQUENCE [LARGE SCALE GENOMIC DNA]</scope>
</reference>
<protein>
    <submittedName>
        <fullName evidence="1">Uncharacterized protein</fullName>
    </submittedName>
</protein>
<evidence type="ECO:0000313" key="2">
    <source>
        <dbReference type="Proteomes" id="UP001054945"/>
    </source>
</evidence>